<name>A0ABN8WEA2_9PROT</name>
<dbReference type="EMBL" id="CAMXCH010000002">
    <property type="protein sequence ID" value="CAI3941074.1"/>
    <property type="molecule type" value="Genomic_DNA"/>
</dbReference>
<sequence>MDQKENMMDLEIRKRRVLYQANHRGTYEADLMIGRFASEYVPAMDEQELDVLEHIMSFDDADLTLWLTGFKEIPTSLNSPMIQKMCDFAKTIHSKA</sequence>
<evidence type="ECO:0000256" key="1">
    <source>
        <dbReference type="ARBA" id="ARBA00008571"/>
    </source>
</evidence>
<dbReference type="PANTHER" id="PTHR12469:SF2">
    <property type="entry name" value="SUCCINATE DEHYDROGENASE ASSEMBLY FACTOR 2, MITOCHONDRIAL"/>
    <property type="match status" value="1"/>
</dbReference>
<evidence type="ECO:0000256" key="2">
    <source>
        <dbReference type="ARBA" id="ARBA00019418"/>
    </source>
</evidence>
<dbReference type="InterPro" id="IPR036714">
    <property type="entry name" value="SDH_sf"/>
</dbReference>
<dbReference type="RefSeq" id="WP_034336235.1">
    <property type="nucleotide sequence ID" value="NZ_CAMXCH010000002.1"/>
</dbReference>
<keyword evidence="3" id="KW-0143">Chaperone</keyword>
<dbReference type="SUPFAM" id="SSF109910">
    <property type="entry name" value="YgfY-like"/>
    <property type="match status" value="1"/>
</dbReference>
<evidence type="ECO:0000313" key="5">
    <source>
        <dbReference type="Proteomes" id="UP001154272"/>
    </source>
</evidence>
<accession>A0ABN8WEA2</accession>
<evidence type="ECO:0000313" key="4">
    <source>
        <dbReference type="EMBL" id="CAI3941074.1"/>
    </source>
</evidence>
<keyword evidence="5" id="KW-1185">Reference proteome</keyword>
<comment type="caution">
    <text evidence="4">The sequence shown here is derived from an EMBL/GenBank/DDBJ whole genome shotgun (WGS) entry which is preliminary data.</text>
</comment>
<comment type="similarity">
    <text evidence="1">Belongs to the SdhE FAD assembly factor family.</text>
</comment>
<proteinExistence type="inferred from homology"/>
<dbReference type="PANTHER" id="PTHR12469">
    <property type="entry name" value="PROTEIN EMI5 HOMOLOG, MITOCHONDRIAL"/>
    <property type="match status" value="1"/>
</dbReference>
<protein>
    <recommendedName>
        <fullName evidence="2">FAD assembly factor SdhE</fullName>
    </recommendedName>
</protein>
<gene>
    <name evidence="4" type="ORF">R83534S58_LOCUS1128</name>
</gene>
<dbReference type="Proteomes" id="UP001154272">
    <property type="component" value="Unassembled WGS sequence"/>
</dbReference>
<reference evidence="4" key="1">
    <citation type="submission" date="2022-10" db="EMBL/GenBank/DDBJ databases">
        <authorList>
            <person name="Botero Cardona J."/>
        </authorList>
    </citation>
    <scope>NUCLEOTIDE SEQUENCE</scope>
    <source>
        <strain evidence="4">R-83534</strain>
    </source>
</reference>
<organism evidence="4 5">
    <name type="scientific">Commensalibacter papalotli</name>
    <name type="common">ex Botero et al. 2024</name>
    <dbReference type="NCBI Taxonomy" id="2972766"/>
    <lineage>
        <taxon>Bacteria</taxon>
        <taxon>Pseudomonadati</taxon>
        <taxon>Pseudomonadota</taxon>
        <taxon>Alphaproteobacteria</taxon>
        <taxon>Acetobacterales</taxon>
        <taxon>Acetobacteraceae</taxon>
    </lineage>
</organism>
<evidence type="ECO:0000256" key="3">
    <source>
        <dbReference type="ARBA" id="ARBA00023186"/>
    </source>
</evidence>
<dbReference type="Pfam" id="PF03937">
    <property type="entry name" value="Sdh5"/>
    <property type="match status" value="1"/>
</dbReference>
<dbReference type="Gene3D" id="1.10.150.250">
    <property type="entry name" value="Flavinator of succinate dehydrogenase"/>
    <property type="match status" value="1"/>
</dbReference>
<dbReference type="InterPro" id="IPR005631">
    <property type="entry name" value="SDH"/>
</dbReference>